<evidence type="ECO:0000259" key="7">
    <source>
        <dbReference type="Pfam" id="PF03629"/>
    </source>
</evidence>
<feature type="chain" id="PRO_5042221924" evidence="6">
    <location>
        <begin position="23"/>
        <end position="777"/>
    </location>
</feature>
<dbReference type="GO" id="GO:0016788">
    <property type="term" value="F:hydrolase activity, acting on ester bonds"/>
    <property type="evidence" value="ECO:0007669"/>
    <property type="project" value="UniProtKB-ARBA"/>
</dbReference>
<evidence type="ECO:0000256" key="4">
    <source>
        <dbReference type="PIRSR" id="PIRSR606710-1"/>
    </source>
</evidence>
<evidence type="ECO:0000256" key="2">
    <source>
        <dbReference type="ARBA" id="ARBA00022801"/>
    </source>
</evidence>
<comment type="caution">
    <text evidence="9">The sequence shown here is derived from an EMBL/GenBank/DDBJ whole genome shotgun (WGS) entry which is preliminary data.</text>
</comment>
<evidence type="ECO:0000256" key="5">
    <source>
        <dbReference type="PIRSR" id="PIRSR606710-2"/>
    </source>
</evidence>
<gene>
    <name evidence="9" type="ORF">OM074_15085</name>
</gene>
<evidence type="ECO:0000313" key="10">
    <source>
        <dbReference type="Proteomes" id="UP001207408"/>
    </source>
</evidence>
<keyword evidence="3" id="KW-0326">Glycosidase</keyword>
<proteinExistence type="inferred from homology"/>
<sequence length="777" mass="86632">MRIYSLYTFLLFVNVFLGNALAQNGNAVNPIIHADVPDLSIIRVGDVYYMSSTTMHMSPGVPIMKSKDLVNWEMVNYCYDVLDDVDDLNLENGKSTYGKGSWASSLRYHKGRYYVSTFAGTTGKTYIYSTKNIEKGPWKKTAFKPMLHDHSLFFDDDGKTYMVYGSGKIKLVELNKNLDGIIPESEQVIIEDAGLPAGDNLMLPAEGSQLFKVDGKYYLFNITWPRGGMRTVIIHRADKITGPYEGRLALQDKGVAQGGLIDTPDGKWFAYLFRDNGAVGRIPYMVPVSWEDGWPVLGVDGTVPDTLDLPVSKGLMPGIVASDEFSRTKKEADLPLVWQWNHNPDNALWSVRQREGYLRLTTGRVNNDFLLAKNTLTQRTIGPTCSGSTMLDVSNMKEGDFAGLALLQKKYGLVGVKYEAGAKKIVMVSAQTESPAEVESLPLNQSTIYLKADCDFTGWPDIAYFYYSHDGQKWKKIGSNLEMQYTLPHFMGYRFGLFNYATKESGGYVDFDYFHISDEISPKEERYIFLSLGQSNMEGNARIEAQDTIDVNPRFQVMATVDCPDLGREKGKWYTAIPPLCRCHTGLTPTDYFGRTLIDELPENIKVGVINVAVGGCKIELFDKDNYQAYVDSSPDWLKNMVKEYDGDPYGRLVEMAKLAQKEGVIKGILIHQGESNTGDTLWTKKVKLVYDNLIADLGLNPQEVPLLAGEMVSAAEGGACASMNAIINSLPQVIPNSYIISSQACPAKGDHLHFTAEGYRILGKRYAKKMLSILGY</sequence>
<feature type="site" description="Important for catalytic activity, responsible for pKa modulation of the active site Glu and correct orientation of both the proton donor and substrate" evidence="5">
    <location>
        <position position="149"/>
    </location>
</feature>
<evidence type="ECO:0000259" key="8">
    <source>
        <dbReference type="Pfam" id="PF17851"/>
    </source>
</evidence>
<evidence type="ECO:0000256" key="1">
    <source>
        <dbReference type="ARBA" id="ARBA00009865"/>
    </source>
</evidence>
<organism evidence="9 10">
    <name type="scientific">Plebeiibacterium marinum</name>
    <dbReference type="NCBI Taxonomy" id="2992111"/>
    <lineage>
        <taxon>Bacteria</taxon>
        <taxon>Pseudomonadati</taxon>
        <taxon>Bacteroidota</taxon>
        <taxon>Bacteroidia</taxon>
        <taxon>Marinilabiliales</taxon>
        <taxon>Marinilabiliaceae</taxon>
        <taxon>Plebeiibacterium</taxon>
    </lineage>
</organism>
<dbReference type="AlphaFoldDB" id="A0AAE3MFH3"/>
<protein>
    <submittedName>
        <fullName evidence="9">Family 43 glycosylhydrolase</fullName>
    </submittedName>
</protein>
<feature type="active site" description="Proton acceptor" evidence="4">
    <location>
        <position position="38"/>
    </location>
</feature>
<dbReference type="InterPro" id="IPR036514">
    <property type="entry name" value="SGNH_hydro_sf"/>
</dbReference>
<dbReference type="GO" id="GO:0005975">
    <property type="term" value="P:carbohydrate metabolic process"/>
    <property type="evidence" value="ECO:0007669"/>
    <property type="project" value="InterPro"/>
</dbReference>
<dbReference type="GO" id="GO:0004553">
    <property type="term" value="F:hydrolase activity, hydrolyzing O-glycosyl compounds"/>
    <property type="evidence" value="ECO:0007669"/>
    <property type="project" value="InterPro"/>
</dbReference>
<keyword evidence="6" id="KW-0732">Signal</keyword>
<dbReference type="PANTHER" id="PTHR42812:SF15">
    <property type="entry name" value="HYDROLASE, PUTATIVE (AFU_ORTHOLOGUE AFUA_2G00930)-RELATED"/>
    <property type="match status" value="1"/>
</dbReference>
<dbReference type="Pfam" id="PF04616">
    <property type="entry name" value="Glyco_hydro_43"/>
    <property type="match status" value="1"/>
</dbReference>
<feature type="active site" description="Proton donor" evidence="4">
    <location>
        <position position="206"/>
    </location>
</feature>
<evidence type="ECO:0000256" key="6">
    <source>
        <dbReference type="SAM" id="SignalP"/>
    </source>
</evidence>
<evidence type="ECO:0000256" key="3">
    <source>
        <dbReference type="ARBA" id="ARBA00023295"/>
    </source>
</evidence>
<dbReference type="PANTHER" id="PTHR42812">
    <property type="entry name" value="BETA-XYLOSIDASE"/>
    <property type="match status" value="1"/>
</dbReference>
<feature type="signal peptide" evidence="6">
    <location>
        <begin position="1"/>
        <end position="22"/>
    </location>
</feature>
<dbReference type="Pfam" id="PF17851">
    <property type="entry name" value="GH43_C2"/>
    <property type="match status" value="1"/>
</dbReference>
<dbReference type="Gene3D" id="2.115.10.20">
    <property type="entry name" value="Glycosyl hydrolase domain, family 43"/>
    <property type="match status" value="1"/>
</dbReference>
<dbReference type="InterPro" id="IPR051795">
    <property type="entry name" value="Glycosyl_Hydrlase_43"/>
</dbReference>
<dbReference type="InterPro" id="IPR006710">
    <property type="entry name" value="Glyco_hydro_43"/>
</dbReference>
<feature type="domain" description="Beta-xylosidase C-terminal Concanavalin A-like" evidence="8">
    <location>
        <begin position="331"/>
        <end position="516"/>
    </location>
</feature>
<dbReference type="Gene3D" id="2.60.120.200">
    <property type="match status" value="1"/>
</dbReference>
<dbReference type="InterPro" id="IPR023296">
    <property type="entry name" value="Glyco_hydro_beta-prop_sf"/>
</dbReference>
<comment type="similarity">
    <text evidence="1">Belongs to the glycosyl hydrolase 43 family.</text>
</comment>
<dbReference type="CDD" id="cd09001">
    <property type="entry name" value="GH43_FsAxh1-like"/>
    <property type="match status" value="1"/>
</dbReference>
<keyword evidence="2" id="KW-0378">Hydrolase</keyword>
<reference evidence="9" key="1">
    <citation type="submission" date="2022-10" db="EMBL/GenBank/DDBJ databases">
        <authorList>
            <person name="Yu W.X."/>
        </authorList>
    </citation>
    <scope>NUCLEOTIDE SEQUENCE</scope>
    <source>
        <strain evidence="9">D04</strain>
    </source>
</reference>
<dbReference type="SUPFAM" id="SSF49899">
    <property type="entry name" value="Concanavalin A-like lectins/glucanases"/>
    <property type="match status" value="1"/>
</dbReference>
<name>A0AAE3MFH3_9BACT</name>
<dbReference type="EMBL" id="JAPDPI010000034">
    <property type="protein sequence ID" value="MCW3806959.1"/>
    <property type="molecule type" value="Genomic_DNA"/>
</dbReference>
<dbReference type="SUPFAM" id="SSF75005">
    <property type="entry name" value="Arabinanase/levansucrase/invertase"/>
    <property type="match status" value="1"/>
</dbReference>
<dbReference type="RefSeq" id="WP_301200902.1">
    <property type="nucleotide sequence ID" value="NZ_JAPDPI010000034.1"/>
</dbReference>
<dbReference type="InterPro" id="IPR013320">
    <property type="entry name" value="ConA-like_dom_sf"/>
</dbReference>
<keyword evidence="10" id="KW-1185">Reference proteome</keyword>
<feature type="domain" description="Sialate O-acetylesterase" evidence="7">
    <location>
        <begin position="527"/>
        <end position="772"/>
    </location>
</feature>
<accession>A0AAE3MFH3</accession>
<evidence type="ECO:0000313" key="9">
    <source>
        <dbReference type="EMBL" id="MCW3806959.1"/>
    </source>
</evidence>
<dbReference type="SUPFAM" id="SSF52266">
    <property type="entry name" value="SGNH hydrolase"/>
    <property type="match status" value="1"/>
</dbReference>
<dbReference type="InterPro" id="IPR005181">
    <property type="entry name" value="SASA"/>
</dbReference>
<dbReference type="Gene3D" id="3.40.50.1110">
    <property type="entry name" value="SGNH hydrolase"/>
    <property type="match status" value="1"/>
</dbReference>
<dbReference type="Proteomes" id="UP001207408">
    <property type="component" value="Unassembled WGS sequence"/>
</dbReference>
<dbReference type="Pfam" id="PF03629">
    <property type="entry name" value="SASA"/>
    <property type="match status" value="1"/>
</dbReference>
<dbReference type="InterPro" id="IPR041542">
    <property type="entry name" value="GH43_C2"/>
</dbReference>